<protein>
    <submittedName>
        <fullName evidence="2">Uncharacterized protein</fullName>
    </submittedName>
</protein>
<feature type="region of interest" description="Disordered" evidence="1">
    <location>
        <begin position="167"/>
        <end position="190"/>
    </location>
</feature>
<organism evidence="2 3">
    <name type="scientific">Pleurodeles waltl</name>
    <name type="common">Iberian ribbed newt</name>
    <dbReference type="NCBI Taxonomy" id="8319"/>
    <lineage>
        <taxon>Eukaryota</taxon>
        <taxon>Metazoa</taxon>
        <taxon>Chordata</taxon>
        <taxon>Craniata</taxon>
        <taxon>Vertebrata</taxon>
        <taxon>Euteleostomi</taxon>
        <taxon>Amphibia</taxon>
        <taxon>Batrachia</taxon>
        <taxon>Caudata</taxon>
        <taxon>Salamandroidea</taxon>
        <taxon>Salamandridae</taxon>
        <taxon>Pleurodelinae</taxon>
        <taxon>Pleurodeles</taxon>
    </lineage>
</organism>
<comment type="caution">
    <text evidence="2">The sequence shown here is derived from an EMBL/GenBank/DDBJ whole genome shotgun (WGS) entry which is preliminary data.</text>
</comment>
<evidence type="ECO:0000313" key="2">
    <source>
        <dbReference type="EMBL" id="KAJ1154658.1"/>
    </source>
</evidence>
<gene>
    <name evidence="2" type="ORF">NDU88_007401</name>
</gene>
<evidence type="ECO:0000256" key="1">
    <source>
        <dbReference type="SAM" id="MobiDB-lite"/>
    </source>
</evidence>
<name>A0AAV7RRU6_PLEWA</name>
<evidence type="ECO:0000313" key="3">
    <source>
        <dbReference type="Proteomes" id="UP001066276"/>
    </source>
</evidence>
<dbReference type="Proteomes" id="UP001066276">
    <property type="component" value="Chromosome 5"/>
</dbReference>
<dbReference type="AlphaFoldDB" id="A0AAV7RRU6"/>
<proteinExistence type="predicted"/>
<accession>A0AAV7RRU6</accession>
<sequence length="190" mass="20376">MSAWLTDPKELLRGAERCLMGSAGATEPACTGKLPPEGVYPLPLPALGLLTSLRHSSSPVKRTTTDSLLGLRVKELERGAECSLLINGSESWEVQVLISMFLTSKPPSGGWGNLSLLAATISLPDCIQLLPTLCWARGSQRPVKPSSRALSCTPPDARSKMRSVMRQRNQPGVMVMLPDPQPSSCLQSPT</sequence>
<keyword evidence="3" id="KW-1185">Reference proteome</keyword>
<dbReference type="EMBL" id="JANPWB010000009">
    <property type="protein sequence ID" value="KAJ1154658.1"/>
    <property type="molecule type" value="Genomic_DNA"/>
</dbReference>
<reference evidence="2" key="1">
    <citation type="journal article" date="2022" name="bioRxiv">
        <title>Sequencing and chromosome-scale assembly of the giantPleurodeles waltlgenome.</title>
        <authorList>
            <person name="Brown T."/>
            <person name="Elewa A."/>
            <person name="Iarovenko S."/>
            <person name="Subramanian E."/>
            <person name="Araus A.J."/>
            <person name="Petzold A."/>
            <person name="Susuki M."/>
            <person name="Suzuki K.-i.T."/>
            <person name="Hayashi T."/>
            <person name="Toyoda A."/>
            <person name="Oliveira C."/>
            <person name="Osipova E."/>
            <person name="Leigh N.D."/>
            <person name="Simon A."/>
            <person name="Yun M.H."/>
        </authorList>
    </citation>
    <scope>NUCLEOTIDE SEQUENCE</scope>
    <source>
        <strain evidence="2">20211129_DDA</strain>
        <tissue evidence="2">Liver</tissue>
    </source>
</reference>